<organism evidence="1 2">
    <name type="scientific">Cannabis sativa</name>
    <name type="common">Hemp</name>
    <name type="synonym">Marijuana</name>
    <dbReference type="NCBI Taxonomy" id="3483"/>
    <lineage>
        <taxon>Eukaryota</taxon>
        <taxon>Viridiplantae</taxon>
        <taxon>Streptophyta</taxon>
        <taxon>Embryophyta</taxon>
        <taxon>Tracheophyta</taxon>
        <taxon>Spermatophyta</taxon>
        <taxon>Magnoliopsida</taxon>
        <taxon>eudicotyledons</taxon>
        <taxon>Gunneridae</taxon>
        <taxon>Pentapetalae</taxon>
        <taxon>rosids</taxon>
        <taxon>fabids</taxon>
        <taxon>Rosales</taxon>
        <taxon>Cannabaceae</taxon>
        <taxon>Cannabis</taxon>
    </lineage>
</organism>
<name>A0A803NT50_CANSA</name>
<keyword evidence="2" id="KW-1185">Reference proteome</keyword>
<dbReference type="Proteomes" id="UP000596661">
    <property type="component" value="Chromosome 2"/>
</dbReference>
<dbReference type="AlphaFoldDB" id="A0A803NT50"/>
<protein>
    <submittedName>
        <fullName evidence="1">Uncharacterized protein</fullName>
    </submittedName>
</protein>
<sequence length="248" mass="28329">MKPVDFKDKGKQPMTSIGSQNVLRPKFVVKTTKKAIRVAREHPGSNLGEKLKLVKKNTLVAADKQSGESGTREASPKALFMDRRARSASPRLWGNHSQGNATVDCFNYLHEVHPRLRMLVPFSSERKLLDLEPNHGMMAAVQKKPHAAGACDPQVAQTYYTPQPDEAELVEPMEEDRESRKLRSWARCIRADPFEKRRGEEEVEPPNFGEYNEVVKPIDLVRRYHHGWRGLRRVRSLRWRFLIGAGIA</sequence>
<evidence type="ECO:0000313" key="1">
    <source>
        <dbReference type="EnsemblPlants" id="cds.evm.model.02.1310"/>
    </source>
</evidence>
<proteinExistence type="predicted"/>
<reference evidence="1" key="1">
    <citation type="submission" date="2018-11" db="EMBL/GenBank/DDBJ databases">
        <authorList>
            <person name="Grassa J C."/>
        </authorList>
    </citation>
    <scope>NUCLEOTIDE SEQUENCE [LARGE SCALE GENOMIC DNA]</scope>
</reference>
<dbReference type="EnsemblPlants" id="evm.model.02.1310">
    <property type="protein sequence ID" value="cds.evm.model.02.1310"/>
    <property type="gene ID" value="evm.TU.02.1310"/>
</dbReference>
<dbReference type="Gramene" id="evm.model.02.1310">
    <property type="protein sequence ID" value="cds.evm.model.02.1310"/>
    <property type="gene ID" value="evm.TU.02.1310"/>
</dbReference>
<evidence type="ECO:0000313" key="2">
    <source>
        <dbReference type="Proteomes" id="UP000596661"/>
    </source>
</evidence>
<accession>A0A803NT50</accession>
<dbReference type="EMBL" id="UZAU01000177">
    <property type="status" value="NOT_ANNOTATED_CDS"/>
    <property type="molecule type" value="Genomic_DNA"/>
</dbReference>
<reference evidence="1" key="2">
    <citation type="submission" date="2021-03" db="UniProtKB">
        <authorList>
            <consortium name="EnsemblPlants"/>
        </authorList>
    </citation>
    <scope>IDENTIFICATION</scope>
</reference>